<dbReference type="Proteomes" id="UP001175271">
    <property type="component" value="Unassembled WGS sequence"/>
</dbReference>
<accession>A0AA39HSY5</accession>
<feature type="chain" id="PRO_5041410459" evidence="1">
    <location>
        <begin position="21"/>
        <end position="543"/>
    </location>
</feature>
<keyword evidence="1" id="KW-0732">Signal</keyword>
<evidence type="ECO:0000313" key="3">
    <source>
        <dbReference type="Proteomes" id="UP001175271"/>
    </source>
</evidence>
<evidence type="ECO:0000256" key="1">
    <source>
        <dbReference type="SAM" id="SignalP"/>
    </source>
</evidence>
<keyword evidence="3" id="KW-1185">Reference proteome</keyword>
<comment type="caution">
    <text evidence="2">The sequence shown here is derived from an EMBL/GenBank/DDBJ whole genome shotgun (WGS) entry which is preliminary data.</text>
</comment>
<dbReference type="AlphaFoldDB" id="A0AA39HSY5"/>
<evidence type="ECO:0000313" key="2">
    <source>
        <dbReference type="EMBL" id="KAK0411473.1"/>
    </source>
</evidence>
<protein>
    <submittedName>
        <fullName evidence="2">Uncharacterized protein</fullName>
    </submittedName>
</protein>
<feature type="signal peptide" evidence="1">
    <location>
        <begin position="1"/>
        <end position="20"/>
    </location>
</feature>
<reference evidence="2" key="1">
    <citation type="submission" date="2023-06" db="EMBL/GenBank/DDBJ databases">
        <title>Genomic analysis of the entomopathogenic nematode Steinernema hermaphroditum.</title>
        <authorList>
            <person name="Schwarz E.M."/>
            <person name="Heppert J.K."/>
            <person name="Baniya A."/>
            <person name="Schwartz H.T."/>
            <person name="Tan C.-H."/>
            <person name="Antoshechkin I."/>
            <person name="Sternberg P.W."/>
            <person name="Goodrich-Blair H."/>
            <person name="Dillman A.R."/>
        </authorList>
    </citation>
    <scope>NUCLEOTIDE SEQUENCE</scope>
    <source>
        <strain evidence="2">PS9179</strain>
        <tissue evidence="2">Whole animal</tissue>
    </source>
</reference>
<dbReference type="EMBL" id="JAUCMV010000003">
    <property type="protein sequence ID" value="KAK0411473.1"/>
    <property type="molecule type" value="Genomic_DNA"/>
</dbReference>
<proteinExistence type="predicted"/>
<sequence>MDVRVALLALLLLHCRLLRADDFDEEEENALMQCAKDDVFCHKAKSLLKTMRLPSVAGLPEGDRKLTPTDQMMKAVYLEARTNFPLALHFDLVMALKKKGVDVGEHLHEPSDAGNMVLSQAQLIRIRALLGVVLEMLHSERFPISLVFDFYRDKVGRTHCFFIFQYAYGSRRTAIFWKNHVFSKKPSGHNVHKAFVDGLLADEAFFQKHMKLSVDLPALFAKNIVAVSVGGASSLTKTEKEKLMDGADGLIFFLDMFRQRNETSKTTIVNLRCSEGVTAEPEEGHWDFEEFEEEEDEKEWKEPQVLCGILKSHRNALDAFANWKMRSLKTITDENLQRVVNASNLFGFSAKAAVSAADSYRDFMAALHSTTFTKELVTASPSLEMWAEILENLTPLGINDDLLLLAQHFIAVPFNATYLTHSLLKKMECEQIFPLSVEIIEALLTVQINGPSLRVFDPRLCTDLWIENGNVATDDKSSEPSEKMQMALGRIPRGDIDVNDFTDYSSLYVEKTDLDEEWEEIVAEKRADFDVQRFLDKYAYFFA</sequence>
<gene>
    <name evidence="2" type="ORF">QR680_005671</name>
</gene>
<name>A0AA39HSY5_9BILA</name>
<organism evidence="2 3">
    <name type="scientific">Steinernema hermaphroditum</name>
    <dbReference type="NCBI Taxonomy" id="289476"/>
    <lineage>
        <taxon>Eukaryota</taxon>
        <taxon>Metazoa</taxon>
        <taxon>Ecdysozoa</taxon>
        <taxon>Nematoda</taxon>
        <taxon>Chromadorea</taxon>
        <taxon>Rhabditida</taxon>
        <taxon>Tylenchina</taxon>
        <taxon>Panagrolaimomorpha</taxon>
        <taxon>Strongyloidoidea</taxon>
        <taxon>Steinernematidae</taxon>
        <taxon>Steinernema</taxon>
    </lineage>
</organism>